<feature type="region of interest" description="Disordered" evidence="1">
    <location>
        <begin position="235"/>
        <end position="260"/>
    </location>
</feature>
<sequence>MIGKLSIVLSVLAVSRALPILVYENDMPAFIWRTARAPNVAFGFGSGFSSNIGGISQSNSIGASFQSGDADAYGAGIASDGNLAQGIGYARASPYHQILPLGLHQSSSSAFSNSFGRNYGSAISSAQNFGNSGLSLSSAQNHNGFGTAVSAVQNNGIGNYQTAASQAYNGRSGFDSAVSSASSHGLGYGVAQSAAQNIGGYGSALSLSQNQGLNNFGTAISASNNNGGFGSSIAQTTQQHGRHLQQSGASSINGPGIQASQSHAINNGYY</sequence>
<proteinExistence type="predicted"/>
<reference evidence="3" key="1">
    <citation type="submission" date="2021-12" db="EMBL/GenBank/DDBJ databases">
        <authorList>
            <person name="Martin H S."/>
        </authorList>
    </citation>
    <scope>NUCLEOTIDE SEQUENCE</scope>
</reference>
<dbReference type="OrthoDB" id="7486875at2759"/>
<evidence type="ECO:0000256" key="1">
    <source>
        <dbReference type="SAM" id="MobiDB-lite"/>
    </source>
</evidence>
<gene>
    <name evidence="3" type="ORF">BINO364_LOCUS10251</name>
</gene>
<evidence type="ECO:0000313" key="4">
    <source>
        <dbReference type="Proteomes" id="UP000838878"/>
    </source>
</evidence>
<keyword evidence="2" id="KW-0732">Signal</keyword>
<name>A0A8J9VKV8_9NEOP</name>
<feature type="non-terminal residue" evidence="3">
    <location>
        <position position="270"/>
    </location>
</feature>
<dbReference type="AlphaFoldDB" id="A0A8J9VKV8"/>
<accession>A0A8J9VKV8</accession>
<protein>
    <recommendedName>
        <fullName evidence="5">Fibroin heavy chain-like</fullName>
    </recommendedName>
</protein>
<dbReference type="EMBL" id="OV170224">
    <property type="protein sequence ID" value="CAH0724558.1"/>
    <property type="molecule type" value="Genomic_DNA"/>
</dbReference>
<keyword evidence="4" id="KW-1185">Reference proteome</keyword>
<dbReference type="Proteomes" id="UP000838878">
    <property type="component" value="Chromosome 4"/>
</dbReference>
<feature type="signal peptide" evidence="2">
    <location>
        <begin position="1"/>
        <end position="17"/>
    </location>
</feature>
<evidence type="ECO:0000313" key="3">
    <source>
        <dbReference type="EMBL" id="CAH0724558.1"/>
    </source>
</evidence>
<feature type="chain" id="PRO_5035419150" description="Fibroin heavy chain-like" evidence="2">
    <location>
        <begin position="18"/>
        <end position="270"/>
    </location>
</feature>
<organism evidence="3 4">
    <name type="scientific">Brenthis ino</name>
    <name type="common">lesser marbled fritillary</name>
    <dbReference type="NCBI Taxonomy" id="405034"/>
    <lineage>
        <taxon>Eukaryota</taxon>
        <taxon>Metazoa</taxon>
        <taxon>Ecdysozoa</taxon>
        <taxon>Arthropoda</taxon>
        <taxon>Hexapoda</taxon>
        <taxon>Insecta</taxon>
        <taxon>Pterygota</taxon>
        <taxon>Neoptera</taxon>
        <taxon>Endopterygota</taxon>
        <taxon>Lepidoptera</taxon>
        <taxon>Glossata</taxon>
        <taxon>Ditrysia</taxon>
        <taxon>Papilionoidea</taxon>
        <taxon>Nymphalidae</taxon>
        <taxon>Heliconiinae</taxon>
        <taxon>Argynnini</taxon>
        <taxon>Brenthis</taxon>
    </lineage>
</organism>
<evidence type="ECO:0000256" key="2">
    <source>
        <dbReference type="SAM" id="SignalP"/>
    </source>
</evidence>
<evidence type="ECO:0008006" key="5">
    <source>
        <dbReference type="Google" id="ProtNLM"/>
    </source>
</evidence>